<evidence type="ECO:0000313" key="7">
    <source>
        <dbReference type="Proteomes" id="UP000580839"/>
    </source>
</evidence>
<dbReference type="Gene3D" id="2.60.40.4070">
    <property type="match status" value="1"/>
</dbReference>
<comment type="similarity">
    <text evidence="1">Belongs to the glycosyl hydrolase 32 family.</text>
</comment>
<dbReference type="InterPro" id="IPR051214">
    <property type="entry name" value="GH32_Enzymes"/>
</dbReference>
<dbReference type="InterPro" id="IPR001362">
    <property type="entry name" value="Glyco_hydro_32"/>
</dbReference>
<evidence type="ECO:0000313" key="6">
    <source>
        <dbReference type="EMBL" id="NOT33202.1"/>
    </source>
</evidence>
<dbReference type="Pfam" id="PF00251">
    <property type="entry name" value="Glyco_hydro_32N"/>
    <property type="match status" value="1"/>
</dbReference>
<dbReference type="SMART" id="SM00640">
    <property type="entry name" value="Glyco_32"/>
    <property type="match status" value="1"/>
</dbReference>
<dbReference type="AlphaFoldDB" id="A0A849SCV9"/>
<dbReference type="InterPro" id="IPR013148">
    <property type="entry name" value="Glyco_hydro_32_N"/>
</dbReference>
<sequence>MPTPPWRPKEATLVRRQGLFHLYYTRGIPTAPFDSTWTELGHAVSGDLYNWVEWAPEIPPRATEWDNHQIWAPHIVETDTLYYMFYTGITHSPPDWIHHQRIGVATSPDLVNWTRLPEPVLECLDVPWTYCIPSMEGAGDFRDPYVMPDPDSAGHWIMYYTARHRDAPGELLIGAARSTGDLTQWTGAGPLFNTAQRYTLSSVTETPDVFEHQGRWFLLYTTWNKHPIGIQTALHPLADSSGWSAQQFLHEQVPFNNTDPSFGPEHLVVDGHELYYHANSAVDGIEFLEFVWEDSLNFDLIDPWIVDTALSVPQPPLAGVRLVPVLGAGGVRLVVDTPRSLEARLWIADVSGRRIQLLHEGRLPRGRSELPWDGRASAGFVMPSGVYFAVLETAGERRVARFARLR</sequence>
<evidence type="ECO:0000256" key="3">
    <source>
        <dbReference type="ARBA" id="ARBA00022801"/>
    </source>
</evidence>
<proteinExistence type="inferred from homology"/>
<dbReference type="GO" id="GO:0004564">
    <property type="term" value="F:beta-fructofuranosidase activity"/>
    <property type="evidence" value="ECO:0007669"/>
    <property type="project" value="UniProtKB-EC"/>
</dbReference>
<dbReference type="EMBL" id="JABFRW010000033">
    <property type="protein sequence ID" value="NOT33202.1"/>
    <property type="molecule type" value="Genomic_DNA"/>
</dbReference>
<feature type="domain" description="Glycosyl hydrolase family 32 N-terminal" evidence="5">
    <location>
        <begin position="12"/>
        <end position="215"/>
    </location>
</feature>
<dbReference type="PANTHER" id="PTHR43101">
    <property type="entry name" value="BETA-FRUCTOSIDASE"/>
    <property type="match status" value="1"/>
</dbReference>
<dbReference type="EC" id="3.2.1.26" evidence="2"/>
<dbReference type="SUPFAM" id="SSF75005">
    <property type="entry name" value="Arabinanase/levansucrase/invertase"/>
    <property type="match status" value="1"/>
</dbReference>
<dbReference type="InterPro" id="IPR023296">
    <property type="entry name" value="Glyco_hydro_beta-prop_sf"/>
</dbReference>
<keyword evidence="3" id="KW-0378">Hydrolase</keyword>
<evidence type="ECO:0000256" key="1">
    <source>
        <dbReference type="ARBA" id="ARBA00009902"/>
    </source>
</evidence>
<evidence type="ECO:0000259" key="5">
    <source>
        <dbReference type="Pfam" id="PF00251"/>
    </source>
</evidence>
<organism evidence="6 7">
    <name type="scientific">Eiseniibacteriota bacterium</name>
    <dbReference type="NCBI Taxonomy" id="2212470"/>
    <lineage>
        <taxon>Bacteria</taxon>
        <taxon>Candidatus Eiseniibacteriota</taxon>
    </lineage>
</organism>
<dbReference type="GO" id="GO:0005975">
    <property type="term" value="P:carbohydrate metabolic process"/>
    <property type="evidence" value="ECO:0007669"/>
    <property type="project" value="InterPro"/>
</dbReference>
<comment type="caution">
    <text evidence="6">The sequence shown here is derived from an EMBL/GenBank/DDBJ whole genome shotgun (WGS) entry which is preliminary data.</text>
</comment>
<reference evidence="6 7" key="1">
    <citation type="submission" date="2020-04" db="EMBL/GenBank/DDBJ databases">
        <title>Metagenomic profiling of ammonia- and methane-oxidizing microorganisms in a Dutch drinking water treatment plant.</title>
        <authorList>
            <person name="Poghosyan L."/>
            <person name="Leucker S."/>
        </authorList>
    </citation>
    <scope>NUCLEOTIDE SEQUENCE [LARGE SCALE GENOMIC DNA]</scope>
    <source>
        <strain evidence="6">S-RSF-IL-03</strain>
    </source>
</reference>
<accession>A0A849SCV9</accession>
<protein>
    <recommendedName>
        <fullName evidence="2">beta-fructofuranosidase</fullName>
        <ecNumber evidence="2">3.2.1.26</ecNumber>
    </recommendedName>
</protein>
<evidence type="ECO:0000256" key="4">
    <source>
        <dbReference type="ARBA" id="ARBA00023295"/>
    </source>
</evidence>
<dbReference type="PANTHER" id="PTHR43101:SF1">
    <property type="entry name" value="BETA-FRUCTOSIDASE"/>
    <property type="match status" value="1"/>
</dbReference>
<gene>
    <name evidence="6" type="ORF">HOP12_03430</name>
</gene>
<dbReference type="Gene3D" id="2.115.10.20">
    <property type="entry name" value="Glycosyl hydrolase domain, family 43"/>
    <property type="match status" value="1"/>
</dbReference>
<dbReference type="Proteomes" id="UP000580839">
    <property type="component" value="Unassembled WGS sequence"/>
</dbReference>
<evidence type="ECO:0000256" key="2">
    <source>
        <dbReference type="ARBA" id="ARBA00012758"/>
    </source>
</evidence>
<name>A0A849SCV9_UNCEI</name>
<keyword evidence="4" id="KW-0326">Glycosidase</keyword>